<protein>
    <submittedName>
        <fullName evidence="1">Glutamine cyclotransferase</fullName>
    </submittedName>
</protein>
<dbReference type="Pfam" id="PF05096">
    <property type="entry name" value="Glu_cyclase_2"/>
    <property type="match status" value="1"/>
</dbReference>
<proteinExistence type="predicted"/>
<dbReference type="PANTHER" id="PTHR31270:SF1">
    <property type="entry name" value="GLUTAMINYL-PEPTIDE CYCLOTRANSFERASE"/>
    <property type="match status" value="1"/>
</dbReference>
<keyword evidence="1" id="KW-0808">Transferase</keyword>
<evidence type="ECO:0000313" key="2">
    <source>
        <dbReference type="Proteomes" id="UP000192907"/>
    </source>
</evidence>
<dbReference type="RefSeq" id="WP_200820690.1">
    <property type="nucleotide sequence ID" value="NZ_FWZT01000006.1"/>
</dbReference>
<dbReference type="InterPro" id="IPR007788">
    <property type="entry name" value="QCT"/>
</dbReference>
<keyword evidence="2" id="KW-1185">Reference proteome</keyword>
<dbReference type="Proteomes" id="UP000192907">
    <property type="component" value="Unassembled WGS sequence"/>
</dbReference>
<dbReference type="PANTHER" id="PTHR31270">
    <property type="entry name" value="GLUTAMINYL-PEPTIDE CYCLOTRANSFERASE"/>
    <property type="match status" value="1"/>
</dbReference>
<organism evidence="1 2">
    <name type="scientific">Pseudobacteriovorax antillogorgiicola</name>
    <dbReference type="NCBI Taxonomy" id="1513793"/>
    <lineage>
        <taxon>Bacteria</taxon>
        <taxon>Pseudomonadati</taxon>
        <taxon>Bdellovibrionota</taxon>
        <taxon>Oligoflexia</taxon>
        <taxon>Oligoflexales</taxon>
        <taxon>Pseudobacteriovoracaceae</taxon>
        <taxon>Pseudobacteriovorax</taxon>
    </lineage>
</organism>
<reference evidence="2" key="1">
    <citation type="submission" date="2017-04" db="EMBL/GenBank/DDBJ databases">
        <authorList>
            <person name="Varghese N."/>
            <person name="Submissions S."/>
        </authorList>
    </citation>
    <scope>NUCLEOTIDE SEQUENCE [LARGE SCALE GENOMIC DNA]</scope>
    <source>
        <strain evidence="2">RKEM611</strain>
    </source>
</reference>
<name>A0A1Y6BT78_9BACT</name>
<dbReference type="AlphaFoldDB" id="A0A1Y6BT78"/>
<dbReference type="STRING" id="1513793.SAMN06296036_106222"/>
<dbReference type="SUPFAM" id="SSF63825">
    <property type="entry name" value="YWTD domain"/>
    <property type="match status" value="1"/>
</dbReference>
<dbReference type="GO" id="GO:0016603">
    <property type="term" value="F:glutaminyl-peptide cyclotransferase activity"/>
    <property type="evidence" value="ECO:0007669"/>
    <property type="project" value="InterPro"/>
</dbReference>
<evidence type="ECO:0000313" key="1">
    <source>
        <dbReference type="EMBL" id="SMF18968.1"/>
    </source>
</evidence>
<gene>
    <name evidence="1" type="ORF">SAMN06296036_106222</name>
</gene>
<accession>A0A1Y6BT78</accession>
<sequence length="291" mass="31976">MLDITYKPHRTTKTSTPSLVLYFTLVAACSTNQQDGNPVAADASPVSYSVEVMAEYPHDPEAFTQGLLVEDGFFYESTGLYGQSSLRKVELSTGDVAKTYSLESNYFAEGLVKWNDTLIQLTWKSGVAFVYEETDSGFDRSDKVFQYDHEGWGITTDGKQWILSDGTSTLRFLELSDFSLISSVEVTLEGQALDQLNELEYIDGAVYANVWLTNQIVIIDPSSGIVTGLVTVDLESLLGSEVVSALGSDDVLNGIAYDSDQDRILITGKRWPKIFEVQFVANDGLSLSSSL</sequence>
<dbReference type="PROSITE" id="PS51257">
    <property type="entry name" value="PROKAR_LIPOPROTEIN"/>
    <property type="match status" value="1"/>
</dbReference>
<dbReference type="EMBL" id="FWZT01000006">
    <property type="protein sequence ID" value="SMF18968.1"/>
    <property type="molecule type" value="Genomic_DNA"/>
</dbReference>